<evidence type="ECO:0000313" key="2">
    <source>
        <dbReference type="EMBL" id="MCW3474786.1"/>
    </source>
</evidence>
<dbReference type="InterPro" id="IPR028992">
    <property type="entry name" value="Hedgehog/Intein_dom"/>
</dbReference>
<keyword evidence="3" id="KW-1185">Reference proteome</keyword>
<dbReference type="AlphaFoldDB" id="A0AA41YJF5"/>
<dbReference type="SUPFAM" id="SSF51445">
    <property type="entry name" value="(Trans)glycosidases"/>
    <property type="match status" value="1"/>
</dbReference>
<comment type="caution">
    <text evidence="2">The sequence shown here is derived from an EMBL/GenBank/DDBJ whole genome shotgun (WGS) entry which is preliminary data.</text>
</comment>
<sequence>MEDAMSGQSVYGGPQTTLHYVANASIQNGTYAPASLGFNLVDVSSVDELNALPSGSLGLVWLGMTNGADASFQAAVTPFIGNPKVYGFYLADEPDPTGKWGPLATAADLKAESDWIHANVPGAKTFIVQMNIGTDQNPVFPFTPANTGIDLYGLDPYPGQVQFGGFNYSIIPTAVNAAVAQGIPLSQIVPVYQAFGGGGYASYIMPDAAQAQQILATWGTVVPHPAFDYVYSWGSQTGNASLASSPELQQVFAAANDPPCYTAGTRIATPGGDVPVEELRAGVSVLSVFGGTAEVVWVGRRRIDCRNHPRPERVWPVRVRAHAFGPGLPWRDLLLSPEHAVHVDEVLIPIGCLVNGTTVVRERVEEITYFHVELPQHDVILAEGLPAESYLDTGNRTAFEGGGPALDLHPDFAREMWEAGACAPQVRYGPILAAVRQRLSTQAAALGMTMTSEPLPRYRAAGG</sequence>
<accession>A0AA41YJF5</accession>
<dbReference type="EMBL" id="JAPDNT010000005">
    <property type="protein sequence ID" value="MCW3474786.1"/>
    <property type="molecule type" value="Genomic_DNA"/>
</dbReference>
<organism evidence="2 3">
    <name type="scientific">Limobrevibacterium gyesilva</name>
    <dbReference type="NCBI Taxonomy" id="2991712"/>
    <lineage>
        <taxon>Bacteria</taxon>
        <taxon>Pseudomonadati</taxon>
        <taxon>Pseudomonadota</taxon>
        <taxon>Alphaproteobacteria</taxon>
        <taxon>Acetobacterales</taxon>
        <taxon>Acetobacteraceae</taxon>
        <taxon>Limobrevibacterium</taxon>
    </lineage>
</organism>
<dbReference type="Gene3D" id="2.170.16.10">
    <property type="entry name" value="Hedgehog/Intein (Hint) domain"/>
    <property type="match status" value="1"/>
</dbReference>
<proteinExistence type="predicted"/>
<protein>
    <submittedName>
        <fullName evidence="2">Hint domain-containing protein</fullName>
    </submittedName>
</protein>
<name>A0AA41YJF5_9PROT</name>
<gene>
    <name evidence="2" type="ORF">OL599_09335</name>
</gene>
<dbReference type="SUPFAM" id="SSF51294">
    <property type="entry name" value="Hedgehog/intein (Hint) domain"/>
    <property type="match status" value="1"/>
</dbReference>
<dbReference type="InterPro" id="IPR017853">
    <property type="entry name" value="GH"/>
</dbReference>
<reference evidence="2" key="1">
    <citation type="submission" date="2022-09" db="EMBL/GenBank/DDBJ databases">
        <title>Rhodovastum sp. nov. RN2-1 isolated from soil in Seongnam, South Korea.</title>
        <authorList>
            <person name="Le N.T."/>
        </authorList>
    </citation>
    <scope>NUCLEOTIDE SEQUENCE</scope>
    <source>
        <strain evidence="2">RN2-1</strain>
    </source>
</reference>
<feature type="domain" description="Hedgehog/Intein (Hint)" evidence="1">
    <location>
        <begin position="259"/>
        <end position="393"/>
    </location>
</feature>
<evidence type="ECO:0000259" key="1">
    <source>
        <dbReference type="Pfam" id="PF13403"/>
    </source>
</evidence>
<dbReference type="Pfam" id="PF13403">
    <property type="entry name" value="Hint_2"/>
    <property type="match status" value="1"/>
</dbReference>
<evidence type="ECO:0000313" key="3">
    <source>
        <dbReference type="Proteomes" id="UP001165679"/>
    </source>
</evidence>
<dbReference type="Proteomes" id="UP001165679">
    <property type="component" value="Unassembled WGS sequence"/>
</dbReference>
<dbReference type="InterPro" id="IPR036844">
    <property type="entry name" value="Hint_dom_sf"/>
</dbReference>
<reference evidence="2" key="2">
    <citation type="submission" date="2022-10" db="EMBL/GenBank/DDBJ databases">
        <authorList>
            <person name="Trinh H.N."/>
        </authorList>
    </citation>
    <scope>NUCLEOTIDE SEQUENCE</scope>
    <source>
        <strain evidence="2">RN2-1</strain>
    </source>
</reference>